<organism evidence="1 2">
    <name type="scientific">Caerostris darwini</name>
    <dbReference type="NCBI Taxonomy" id="1538125"/>
    <lineage>
        <taxon>Eukaryota</taxon>
        <taxon>Metazoa</taxon>
        <taxon>Ecdysozoa</taxon>
        <taxon>Arthropoda</taxon>
        <taxon>Chelicerata</taxon>
        <taxon>Arachnida</taxon>
        <taxon>Araneae</taxon>
        <taxon>Araneomorphae</taxon>
        <taxon>Entelegynae</taxon>
        <taxon>Araneoidea</taxon>
        <taxon>Araneidae</taxon>
        <taxon>Caerostris</taxon>
    </lineage>
</organism>
<evidence type="ECO:0000313" key="1">
    <source>
        <dbReference type="EMBL" id="GIX71501.1"/>
    </source>
</evidence>
<sequence>MTGDQSNDSIPLLRFPAPVIHTWDLLRHLGNACLDIETLHQTQLAPVTPAPLSFGGCDSFGAVYKHQLDLACFICTLDENNYDVDSLGAVMEVVKAME</sequence>
<gene>
    <name evidence="1" type="ORF">CDAR_196181</name>
</gene>
<reference evidence="1 2" key="1">
    <citation type="submission" date="2021-06" db="EMBL/GenBank/DDBJ databases">
        <title>Caerostris darwini draft genome.</title>
        <authorList>
            <person name="Kono N."/>
            <person name="Arakawa K."/>
        </authorList>
    </citation>
    <scope>NUCLEOTIDE SEQUENCE [LARGE SCALE GENOMIC DNA]</scope>
</reference>
<protein>
    <submittedName>
        <fullName evidence="1">Uncharacterized protein</fullName>
    </submittedName>
</protein>
<dbReference type="Proteomes" id="UP001054837">
    <property type="component" value="Unassembled WGS sequence"/>
</dbReference>
<dbReference type="EMBL" id="BPLQ01000453">
    <property type="protein sequence ID" value="GIX71501.1"/>
    <property type="molecule type" value="Genomic_DNA"/>
</dbReference>
<evidence type="ECO:0000313" key="2">
    <source>
        <dbReference type="Proteomes" id="UP001054837"/>
    </source>
</evidence>
<comment type="caution">
    <text evidence="1">The sequence shown here is derived from an EMBL/GenBank/DDBJ whole genome shotgun (WGS) entry which is preliminary data.</text>
</comment>
<proteinExistence type="predicted"/>
<name>A0AAV4MJ47_9ARAC</name>
<keyword evidence="2" id="KW-1185">Reference proteome</keyword>
<dbReference type="AlphaFoldDB" id="A0AAV4MJ47"/>
<accession>A0AAV4MJ47</accession>